<name>A0ABS6P8X3_9PSED</name>
<keyword evidence="2" id="KW-1133">Transmembrane helix</keyword>
<sequence>MIKFRNKITNPISVIAIFSFISETSAAVSLPFLDDNEREVYVWFLISFPFYLLLLFFITLNFNYRSLYAPSDFGNDKSFLKAFDPTEPAADETNGTSKAQTTHDPPGTRSLPGPTTLPYVQLPKLMKTLHIVDARELDASEQMATLLENIPHADKPSGRIVLFLVSADPIVTLSSPAPKPLKQPKKMSDRTVCVVYNVCSQELDIVRRV</sequence>
<gene>
    <name evidence="3" type="ORF">KVG96_03040</name>
</gene>
<reference evidence="3 4" key="1">
    <citation type="submission" date="2021-06" db="EMBL/GenBank/DDBJ databases">
        <title>Updating the genus Pseudomonas: Description of 43 new species and partition of the Pseudomonas putida group.</title>
        <authorList>
            <person name="Girard L."/>
            <person name="Lood C."/>
            <person name="Vandamme P."/>
            <person name="Rokni-Zadeh H."/>
            <person name="Van Noort V."/>
            <person name="Hofte M."/>
            <person name="Lavigne R."/>
            <person name="De Mot R."/>
        </authorList>
    </citation>
    <scope>NUCLEOTIDE SEQUENCE [LARGE SCALE GENOMIC DNA]</scope>
    <source>
        <strain evidence="3 4">COR58</strain>
    </source>
</reference>
<feature type="transmembrane region" description="Helical" evidence="2">
    <location>
        <begin position="42"/>
        <end position="62"/>
    </location>
</feature>
<organism evidence="3 4">
    <name type="scientific">Pseudomonas ekonensis</name>
    <dbReference type="NCBI Taxonomy" id="2842353"/>
    <lineage>
        <taxon>Bacteria</taxon>
        <taxon>Pseudomonadati</taxon>
        <taxon>Pseudomonadota</taxon>
        <taxon>Gammaproteobacteria</taxon>
        <taxon>Pseudomonadales</taxon>
        <taxon>Pseudomonadaceae</taxon>
        <taxon>Pseudomonas</taxon>
    </lineage>
</organism>
<dbReference type="Proteomes" id="UP000765224">
    <property type="component" value="Unassembled WGS sequence"/>
</dbReference>
<evidence type="ECO:0000256" key="1">
    <source>
        <dbReference type="SAM" id="MobiDB-lite"/>
    </source>
</evidence>
<comment type="caution">
    <text evidence="3">The sequence shown here is derived from an EMBL/GenBank/DDBJ whole genome shotgun (WGS) entry which is preliminary data.</text>
</comment>
<feature type="compositionally biased region" description="Polar residues" evidence="1">
    <location>
        <begin position="93"/>
        <end position="103"/>
    </location>
</feature>
<proteinExistence type="predicted"/>
<evidence type="ECO:0000256" key="2">
    <source>
        <dbReference type="SAM" id="Phobius"/>
    </source>
</evidence>
<dbReference type="RefSeq" id="WP_217890759.1">
    <property type="nucleotide sequence ID" value="NZ_JAHSTS010000001.1"/>
</dbReference>
<dbReference type="EMBL" id="JAHSTS010000001">
    <property type="protein sequence ID" value="MBV4456922.1"/>
    <property type="molecule type" value="Genomic_DNA"/>
</dbReference>
<accession>A0ABS6P8X3</accession>
<feature type="region of interest" description="Disordered" evidence="1">
    <location>
        <begin position="85"/>
        <end position="114"/>
    </location>
</feature>
<keyword evidence="2" id="KW-0472">Membrane</keyword>
<evidence type="ECO:0000313" key="3">
    <source>
        <dbReference type="EMBL" id="MBV4456922.1"/>
    </source>
</evidence>
<protein>
    <submittedName>
        <fullName evidence="3">Uncharacterized protein</fullName>
    </submittedName>
</protein>
<evidence type="ECO:0000313" key="4">
    <source>
        <dbReference type="Proteomes" id="UP000765224"/>
    </source>
</evidence>
<keyword evidence="4" id="KW-1185">Reference proteome</keyword>
<keyword evidence="2" id="KW-0812">Transmembrane</keyword>